<reference evidence="1" key="1">
    <citation type="submission" date="2021-07" db="EMBL/GenBank/DDBJ databases">
        <title>Complete Genome Sequences of Mycobacterium farcinogenes Isolated from Clinical Specimens from Patients in Thailand.</title>
        <authorList>
            <person name="Sodsai P."/>
        </authorList>
    </citation>
    <scope>NUCLEOTIDE SEQUENCE</scope>
    <source>
        <strain evidence="1">BKK/CU-MFGFA-001</strain>
    </source>
</reference>
<proteinExistence type="predicted"/>
<accession>A0ACD1FI97</accession>
<gene>
    <name evidence="1" type="ORF">K6L26_03410</name>
</gene>
<evidence type="ECO:0000313" key="2">
    <source>
        <dbReference type="Proteomes" id="UP000825598"/>
    </source>
</evidence>
<sequence>MSDSDIVRIEPRGGTVLRITHKSGLIHDTDFSYLLRDNPPDSVFASFTAETIQAAELVDGTVAWHRPCGLVDLAAHVIEEHAEVGECVGSCGWEPGDSVVIRPATESEEE</sequence>
<dbReference type="Proteomes" id="UP000825598">
    <property type="component" value="Chromosome"/>
</dbReference>
<name>A0ACD1FI97_MYCFR</name>
<evidence type="ECO:0000313" key="1">
    <source>
        <dbReference type="EMBL" id="QZH66752.1"/>
    </source>
</evidence>
<protein>
    <submittedName>
        <fullName evidence="1">Uncharacterized protein</fullName>
    </submittedName>
</protein>
<dbReference type="EMBL" id="CP081673">
    <property type="protein sequence ID" value="QZH66752.1"/>
    <property type="molecule type" value="Genomic_DNA"/>
</dbReference>
<keyword evidence="2" id="KW-1185">Reference proteome</keyword>
<organism evidence="1 2">
    <name type="scientific">Mycolicibacterium farcinogenes</name>
    <name type="common">Mycobacterium farcinogenes</name>
    <dbReference type="NCBI Taxonomy" id="1802"/>
    <lineage>
        <taxon>Bacteria</taxon>
        <taxon>Bacillati</taxon>
        <taxon>Actinomycetota</taxon>
        <taxon>Actinomycetes</taxon>
        <taxon>Mycobacteriales</taxon>
        <taxon>Mycobacteriaceae</taxon>
        <taxon>Mycolicibacterium</taxon>
    </lineage>
</organism>